<organism evidence="4 5">
    <name type="scientific">Solanum commersonii</name>
    <name type="common">Commerson's wild potato</name>
    <name type="synonym">Commerson's nightshade</name>
    <dbReference type="NCBI Taxonomy" id="4109"/>
    <lineage>
        <taxon>Eukaryota</taxon>
        <taxon>Viridiplantae</taxon>
        <taxon>Streptophyta</taxon>
        <taxon>Embryophyta</taxon>
        <taxon>Tracheophyta</taxon>
        <taxon>Spermatophyta</taxon>
        <taxon>Magnoliopsida</taxon>
        <taxon>eudicotyledons</taxon>
        <taxon>Gunneridae</taxon>
        <taxon>Pentapetalae</taxon>
        <taxon>asterids</taxon>
        <taxon>lamiids</taxon>
        <taxon>Solanales</taxon>
        <taxon>Solanaceae</taxon>
        <taxon>Solanoideae</taxon>
        <taxon>Solaneae</taxon>
        <taxon>Solanum</taxon>
    </lineage>
</organism>
<protein>
    <recommendedName>
        <fullName evidence="6">Methyltransferase</fullName>
    </recommendedName>
</protein>
<evidence type="ECO:0000256" key="2">
    <source>
        <dbReference type="ARBA" id="ARBA00022679"/>
    </source>
</evidence>
<dbReference type="GO" id="GO:0031167">
    <property type="term" value="P:rRNA methylation"/>
    <property type="evidence" value="ECO:0007669"/>
    <property type="project" value="InterPro"/>
</dbReference>
<dbReference type="InterPro" id="IPR029063">
    <property type="entry name" value="SAM-dependent_MTases_sf"/>
</dbReference>
<dbReference type="AlphaFoldDB" id="A0A9J6ABJ6"/>
<gene>
    <name evidence="4" type="ORF">H5410_006877</name>
</gene>
<comment type="caution">
    <text evidence="4">The sequence shown here is derived from an EMBL/GenBank/DDBJ whole genome shotgun (WGS) entry which is preliminary data.</text>
</comment>
<dbReference type="InterPro" id="IPR004398">
    <property type="entry name" value="RNA_MeTrfase_RsmD"/>
</dbReference>
<dbReference type="Gene3D" id="3.40.50.150">
    <property type="entry name" value="Vaccinia Virus protein VP39"/>
    <property type="match status" value="1"/>
</dbReference>
<evidence type="ECO:0000256" key="3">
    <source>
        <dbReference type="SAM" id="MobiDB-lite"/>
    </source>
</evidence>
<dbReference type="SUPFAM" id="SSF53335">
    <property type="entry name" value="S-adenosyl-L-methionine-dependent methyltransferases"/>
    <property type="match status" value="1"/>
</dbReference>
<dbReference type="Proteomes" id="UP000824120">
    <property type="component" value="Chromosome 2"/>
</dbReference>
<evidence type="ECO:0000313" key="5">
    <source>
        <dbReference type="Proteomes" id="UP000824120"/>
    </source>
</evidence>
<sequence>MAVQSSHTAFYFLSPLRSHSIVPETSLLSFKPSLVGYPFTATNRRRPFINTISSKSKNELSVDKKRQLLEQYGLNPDEFLSEPSPKTKKRREQSKSGTGKQVLVEEPKRPRETHKLLQVCISMTYKQAVVISLLLQGLFVQVVGGTARRKKLLSPKSMDVRPMMEVVKAAAFGILQAAGGCPASLRPGRWLDLYSGTGSVGIEAISRGCSEVHFVEMDPWVVSDVLRPNLEWTGFLDASVIHTVRVESFLERAEHFLGKSFSS</sequence>
<evidence type="ECO:0008006" key="6">
    <source>
        <dbReference type="Google" id="ProtNLM"/>
    </source>
</evidence>
<proteinExistence type="predicted"/>
<name>A0A9J6ABJ6_SOLCO</name>
<feature type="region of interest" description="Disordered" evidence="3">
    <location>
        <begin position="76"/>
        <end position="108"/>
    </location>
</feature>
<dbReference type="EMBL" id="JACXVP010000002">
    <property type="protein sequence ID" value="KAG5621659.1"/>
    <property type="molecule type" value="Genomic_DNA"/>
</dbReference>
<dbReference type="GO" id="GO:0008168">
    <property type="term" value="F:methyltransferase activity"/>
    <property type="evidence" value="ECO:0007669"/>
    <property type="project" value="UniProtKB-KW"/>
</dbReference>
<keyword evidence="5" id="KW-1185">Reference proteome</keyword>
<accession>A0A9J6ABJ6</accession>
<evidence type="ECO:0000313" key="4">
    <source>
        <dbReference type="EMBL" id="KAG5621659.1"/>
    </source>
</evidence>
<dbReference type="PANTHER" id="PTHR43542">
    <property type="entry name" value="METHYLTRANSFERASE"/>
    <property type="match status" value="1"/>
</dbReference>
<dbReference type="PANTHER" id="PTHR43542:SF1">
    <property type="entry name" value="METHYLTRANSFERASE"/>
    <property type="match status" value="1"/>
</dbReference>
<reference evidence="4 5" key="1">
    <citation type="submission" date="2020-09" db="EMBL/GenBank/DDBJ databases">
        <title>De no assembly of potato wild relative species, Solanum commersonii.</title>
        <authorList>
            <person name="Cho K."/>
        </authorList>
    </citation>
    <scope>NUCLEOTIDE SEQUENCE [LARGE SCALE GENOMIC DNA]</scope>
    <source>
        <strain evidence="4">LZ3.2</strain>
        <tissue evidence="4">Leaf</tissue>
    </source>
</reference>
<dbReference type="Pfam" id="PF03602">
    <property type="entry name" value="Cons_hypoth95"/>
    <property type="match status" value="1"/>
</dbReference>
<evidence type="ECO:0000256" key="1">
    <source>
        <dbReference type="ARBA" id="ARBA00022603"/>
    </source>
</evidence>
<keyword evidence="2" id="KW-0808">Transferase</keyword>
<dbReference type="OrthoDB" id="3548at2759"/>
<keyword evidence="1" id="KW-0489">Methyltransferase</keyword>